<keyword evidence="1" id="KW-0472">Membrane</keyword>
<proteinExistence type="predicted"/>
<keyword evidence="1" id="KW-1133">Transmembrane helix</keyword>
<dbReference type="InterPro" id="IPR001387">
    <property type="entry name" value="Cro/C1-type_HTH"/>
</dbReference>
<dbReference type="GO" id="GO:0003677">
    <property type="term" value="F:DNA binding"/>
    <property type="evidence" value="ECO:0007669"/>
    <property type="project" value="InterPro"/>
</dbReference>
<dbReference type="Gene3D" id="2.60.40.10">
    <property type="entry name" value="Immunoglobulins"/>
    <property type="match status" value="1"/>
</dbReference>
<dbReference type="CDD" id="cd00093">
    <property type="entry name" value="HTH_XRE"/>
    <property type="match status" value="1"/>
</dbReference>
<organism evidence="2 3">
    <name type="scientific">candidate division WWE3 bacterium</name>
    <dbReference type="NCBI Taxonomy" id="2053526"/>
    <lineage>
        <taxon>Bacteria</taxon>
        <taxon>Katanobacteria</taxon>
    </lineage>
</organism>
<protein>
    <submittedName>
        <fullName evidence="2">Helix-turn-helix domain-containing protein</fullName>
    </submittedName>
</protein>
<dbReference type="Pfam" id="PF13413">
    <property type="entry name" value="HTH_25"/>
    <property type="match status" value="1"/>
</dbReference>
<keyword evidence="1" id="KW-0812">Transmembrane</keyword>
<dbReference type="SUPFAM" id="SSF47413">
    <property type="entry name" value="lambda repressor-like DNA-binding domains"/>
    <property type="match status" value="1"/>
</dbReference>
<feature type="transmembrane region" description="Helical" evidence="1">
    <location>
        <begin position="108"/>
        <end position="127"/>
    </location>
</feature>
<dbReference type="PANTHER" id="PTHR34475:SF1">
    <property type="entry name" value="CYTOSKELETON PROTEIN RODZ"/>
    <property type="match status" value="1"/>
</dbReference>
<reference evidence="2" key="2">
    <citation type="journal article" date="2021" name="Microbiome">
        <title>Successional dynamics and alternative stable states in a saline activated sludge microbial community over 9 years.</title>
        <authorList>
            <person name="Wang Y."/>
            <person name="Ye J."/>
            <person name="Ju F."/>
            <person name="Liu L."/>
            <person name="Boyd J.A."/>
            <person name="Deng Y."/>
            <person name="Parks D.H."/>
            <person name="Jiang X."/>
            <person name="Yin X."/>
            <person name="Woodcroft B.J."/>
            <person name="Tyson G.W."/>
            <person name="Hugenholtz P."/>
            <person name="Polz M.F."/>
            <person name="Zhang T."/>
        </authorList>
    </citation>
    <scope>NUCLEOTIDE SEQUENCE</scope>
    <source>
        <strain evidence="2">HKST-UBA79</strain>
    </source>
</reference>
<comment type="caution">
    <text evidence="2">The sequence shown here is derived from an EMBL/GenBank/DDBJ whole genome shotgun (WGS) entry which is preliminary data.</text>
</comment>
<name>A0A955EBK8_UNCKA</name>
<dbReference type="InterPro" id="IPR050400">
    <property type="entry name" value="Bact_Cytoskel_RodZ"/>
</dbReference>
<dbReference type="PANTHER" id="PTHR34475">
    <property type="match status" value="1"/>
</dbReference>
<dbReference type="InterPro" id="IPR010982">
    <property type="entry name" value="Lambda_DNA-bd_dom_sf"/>
</dbReference>
<reference evidence="2" key="1">
    <citation type="submission" date="2020-04" db="EMBL/GenBank/DDBJ databases">
        <authorList>
            <person name="Zhang T."/>
        </authorList>
    </citation>
    <scope>NUCLEOTIDE SEQUENCE</scope>
    <source>
        <strain evidence="2">HKST-UBA79</strain>
    </source>
</reference>
<evidence type="ECO:0000256" key="1">
    <source>
        <dbReference type="SAM" id="Phobius"/>
    </source>
</evidence>
<accession>A0A955EBK8</accession>
<dbReference type="Gene3D" id="1.10.260.40">
    <property type="entry name" value="lambda repressor-like DNA-binding domains"/>
    <property type="match status" value="1"/>
</dbReference>
<evidence type="ECO:0000313" key="2">
    <source>
        <dbReference type="EMBL" id="MCA9308474.1"/>
    </source>
</evidence>
<dbReference type="EMBL" id="JAGQNX010000094">
    <property type="protein sequence ID" value="MCA9308474.1"/>
    <property type="molecule type" value="Genomic_DNA"/>
</dbReference>
<dbReference type="Proteomes" id="UP000740557">
    <property type="component" value="Unassembled WGS sequence"/>
</dbReference>
<dbReference type="AlphaFoldDB" id="A0A955EBK8"/>
<sequence>MKRVGNILKTRREEKGYTIQDVNKFVKIHPKYILALESGDYSLFSDIVHAKGFLKNYAQVLDLNVDEVLAFWRREYEAEFEKKQQVSEKKRFVLSDVNTKEFIISPKLIFSTFIFLLVTAFFGYIYYQYSTYSGAPRLDIFSPQDNLVVSSSTLDIIGRTERDAALLINNQLIVLNPDGSFTTTLSLNPGINSLTFSVTSSIGKKTEIVKTVIYRPVEVGPVEAN</sequence>
<evidence type="ECO:0000313" key="3">
    <source>
        <dbReference type="Proteomes" id="UP000740557"/>
    </source>
</evidence>
<dbReference type="InterPro" id="IPR013783">
    <property type="entry name" value="Ig-like_fold"/>
</dbReference>
<gene>
    <name evidence="2" type="ORF">KC980_03100</name>
</gene>